<evidence type="ECO:0000313" key="1">
    <source>
        <dbReference type="EMBL" id="KAK7016600.1"/>
    </source>
</evidence>
<dbReference type="EMBL" id="JAWWNJ010000050">
    <property type="protein sequence ID" value="KAK7016600.1"/>
    <property type="molecule type" value="Genomic_DNA"/>
</dbReference>
<feature type="non-terminal residue" evidence="1">
    <location>
        <position position="1"/>
    </location>
</feature>
<proteinExistence type="predicted"/>
<protein>
    <submittedName>
        <fullName evidence="1">Uncharacterized protein</fullName>
    </submittedName>
</protein>
<organism evidence="1 2">
    <name type="scientific">Favolaschia claudopus</name>
    <dbReference type="NCBI Taxonomy" id="2862362"/>
    <lineage>
        <taxon>Eukaryota</taxon>
        <taxon>Fungi</taxon>
        <taxon>Dikarya</taxon>
        <taxon>Basidiomycota</taxon>
        <taxon>Agaricomycotina</taxon>
        <taxon>Agaricomycetes</taxon>
        <taxon>Agaricomycetidae</taxon>
        <taxon>Agaricales</taxon>
        <taxon>Marasmiineae</taxon>
        <taxon>Mycenaceae</taxon>
        <taxon>Favolaschia</taxon>
    </lineage>
</organism>
<accession>A0AAW0AU27</accession>
<reference evidence="1 2" key="1">
    <citation type="journal article" date="2024" name="J Genomics">
        <title>Draft genome sequencing and assembly of Favolaschia claudopus CIRM-BRFM 2984 isolated from oak limbs.</title>
        <authorList>
            <person name="Navarro D."/>
            <person name="Drula E."/>
            <person name="Chaduli D."/>
            <person name="Cazenave R."/>
            <person name="Ahrendt S."/>
            <person name="Wang J."/>
            <person name="Lipzen A."/>
            <person name="Daum C."/>
            <person name="Barry K."/>
            <person name="Grigoriev I.V."/>
            <person name="Favel A."/>
            <person name="Rosso M.N."/>
            <person name="Martin F."/>
        </authorList>
    </citation>
    <scope>NUCLEOTIDE SEQUENCE [LARGE SCALE GENOMIC DNA]</scope>
    <source>
        <strain evidence="1 2">CIRM-BRFM 2984</strain>
    </source>
</reference>
<dbReference type="AlphaFoldDB" id="A0AAW0AU27"/>
<comment type="caution">
    <text evidence="1">The sequence shown here is derived from an EMBL/GenBank/DDBJ whole genome shotgun (WGS) entry which is preliminary data.</text>
</comment>
<keyword evidence="2" id="KW-1185">Reference proteome</keyword>
<dbReference type="Proteomes" id="UP001362999">
    <property type="component" value="Unassembled WGS sequence"/>
</dbReference>
<gene>
    <name evidence="1" type="ORF">R3P38DRAFT_2541872</name>
</gene>
<evidence type="ECO:0000313" key="2">
    <source>
        <dbReference type="Proteomes" id="UP001362999"/>
    </source>
</evidence>
<name>A0AAW0AU27_9AGAR</name>
<sequence length="134" mass="15108">QFLKKNKLIKEDDPFFSKTPNAAVPVCICAWIMHECDEQDLDGTEKHHTIPRASYNHAQKLRAAMTYAFGRLYGLGSLPWHESEVTGRMIGNPSVSETVATYMTSLRRRKVRVEETATSARAITQVISQSNVLI</sequence>